<comment type="caution">
    <text evidence="1">The sequence shown here is derived from an EMBL/GenBank/DDBJ whole genome shotgun (WGS) entry which is preliminary data.</text>
</comment>
<dbReference type="EMBL" id="CATOUU010000967">
    <property type="protein sequence ID" value="CAI9963351.1"/>
    <property type="molecule type" value="Genomic_DNA"/>
</dbReference>
<evidence type="ECO:0000313" key="3">
    <source>
        <dbReference type="Proteomes" id="UP001642409"/>
    </source>
</evidence>
<reference evidence="2 3" key="2">
    <citation type="submission" date="2024-07" db="EMBL/GenBank/DDBJ databases">
        <authorList>
            <person name="Akdeniz Z."/>
        </authorList>
    </citation>
    <scope>NUCLEOTIDE SEQUENCE [LARGE SCALE GENOMIC DNA]</scope>
</reference>
<dbReference type="Proteomes" id="UP001642409">
    <property type="component" value="Unassembled WGS sequence"/>
</dbReference>
<sequence>MQYVKNQTIINMCKDNSKPFDKVVIYLDSQNKKVNKLQTYNLKVLYILTLQDMKIQSKIPVDNGMIYTVKCIQQELQDDDFVKCVISNEQQEFKLVTGEYKQFYPCQQFRVTEREIQVLKLYNIQNEFTKVNVEFEILDM</sequence>
<accession>A0AA86QY67</accession>
<organism evidence="1">
    <name type="scientific">Hexamita inflata</name>
    <dbReference type="NCBI Taxonomy" id="28002"/>
    <lineage>
        <taxon>Eukaryota</taxon>
        <taxon>Metamonada</taxon>
        <taxon>Diplomonadida</taxon>
        <taxon>Hexamitidae</taxon>
        <taxon>Hexamitinae</taxon>
        <taxon>Hexamita</taxon>
    </lineage>
</organism>
<evidence type="ECO:0000313" key="2">
    <source>
        <dbReference type="EMBL" id="CAL6008447.1"/>
    </source>
</evidence>
<proteinExistence type="predicted"/>
<gene>
    <name evidence="2" type="ORF">HINF_LOCUS21125</name>
    <name evidence="1" type="ORF">HINF_LOCUS50996</name>
</gene>
<evidence type="ECO:0000313" key="1">
    <source>
        <dbReference type="EMBL" id="CAI9963351.1"/>
    </source>
</evidence>
<protein>
    <submittedName>
        <fullName evidence="2">Hypothetical_protein</fullName>
    </submittedName>
</protein>
<dbReference type="EMBL" id="CAXDID020000057">
    <property type="protein sequence ID" value="CAL6008447.1"/>
    <property type="molecule type" value="Genomic_DNA"/>
</dbReference>
<name>A0AA86QY67_9EUKA</name>
<dbReference type="AlphaFoldDB" id="A0AA86QY67"/>
<reference evidence="1" key="1">
    <citation type="submission" date="2023-06" db="EMBL/GenBank/DDBJ databases">
        <authorList>
            <person name="Kurt Z."/>
        </authorList>
    </citation>
    <scope>NUCLEOTIDE SEQUENCE</scope>
</reference>
<keyword evidence="3" id="KW-1185">Reference proteome</keyword>